<dbReference type="PROSITE" id="PS50102">
    <property type="entry name" value="RRM"/>
    <property type="match status" value="1"/>
</dbReference>
<reference evidence="5 6" key="1">
    <citation type="journal article" date="2013" name="PLoS Genet.">
        <title>Distinctive expansion of potential virulence genes in the genome of the oomycete fish pathogen Saprolegnia parasitica.</title>
        <authorList>
            <person name="Jiang R.H."/>
            <person name="de Bruijn I."/>
            <person name="Haas B.J."/>
            <person name="Belmonte R."/>
            <person name="Lobach L."/>
            <person name="Christie J."/>
            <person name="van den Ackerveken G."/>
            <person name="Bottin A."/>
            <person name="Bulone V."/>
            <person name="Diaz-Moreno S.M."/>
            <person name="Dumas B."/>
            <person name="Fan L."/>
            <person name="Gaulin E."/>
            <person name="Govers F."/>
            <person name="Grenville-Briggs L.J."/>
            <person name="Horner N.R."/>
            <person name="Levin J.Z."/>
            <person name="Mammella M."/>
            <person name="Meijer H.J."/>
            <person name="Morris P."/>
            <person name="Nusbaum C."/>
            <person name="Oome S."/>
            <person name="Phillips A.J."/>
            <person name="van Rooyen D."/>
            <person name="Rzeszutek E."/>
            <person name="Saraiva M."/>
            <person name="Secombes C.J."/>
            <person name="Seidl M.F."/>
            <person name="Snel B."/>
            <person name="Stassen J.H."/>
            <person name="Sykes S."/>
            <person name="Tripathy S."/>
            <person name="van den Berg H."/>
            <person name="Vega-Arreguin J.C."/>
            <person name="Wawra S."/>
            <person name="Young S.K."/>
            <person name="Zeng Q."/>
            <person name="Dieguez-Uribeondo J."/>
            <person name="Russ C."/>
            <person name="Tyler B.M."/>
            <person name="van West P."/>
        </authorList>
    </citation>
    <scope>NUCLEOTIDE SEQUENCE [LARGE SCALE GENOMIC DNA]</scope>
    <source>
        <strain evidence="5 6">CBS 223.65</strain>
    </source>
</reference>
<dbReference type="STRING" id="695850.A0A067C7X5"/>
<keyword evidence="1 2" id="KW-0694">RNA-binding</keyword>
<evidence type="ECO:0000259" key="4">
    <source>
        <dbReference type="PROSITE" id="PS50102"/>
    </source>
</evidence>
<dbReference type="PANTHER" id="PTHR45880:SF1">
    <property type="entry name" value="RNA-BINDING MOTIF PROTEIN, X-LINKED 2"/>
    <property type="match status" value="1"/>
</dbReference>
<dbReference type="Gene3D" id="3.30.70.330">
    <property type="match status" value="1"/>
</dbReference>
<dbReference type="SUPFAM" id="SSF54928">
    <property type="entry name" value="RNA-binding domain, RBD"/>
    <property type="match status" value="1"/>
</dbReference>
<feature type="region of interest" description="Disordered" evidence="3">
    <location>
        <begin position="1"/>
        <end position="76"/>
    </location>
</feature>
<gene>
    <name evidence="5" type="ORF">SPRG_22244</name>
</gene>
<evidence type="ECO:0000256" key="2">
    <source>
        <dbReference type="PROSITE-ProRule" id="PRU00176"/>
    </source>
</evidence>
<dbReference type="CDD" id="cd00590">
    <property type="entry name" value="RRM_SF"/>
    <property type="match status" value="1"/>
</dbReference>
<feature type="compositionally biased region" description="Basic and acidic residues" evidence="3">
    <location>
        <begin position="1"/>
        <end position="11"/>
    </location>
</feature>
<dbReference type="VEuPathDB" id="FungiDB:SPRG_22244"/>
<feature type="compositionally biased region" description="Low complexity" evidence="3">
    <location>
        <begin position="471"/>
        <end position="481"/>
    </location>
</feature>
<dbReference type="GO" id="GO:0003723">
    <property type="term" value="F:RNA binding"/>
    <property type="evidence" value="ECO:0007669"/>
    <property type="project" value="UniProtKB-UniRule"/>
</dbReference>
<dbReference type="EMBL" id="KK583234">
    <property type="protein sequence ID" value="KDO25240.1"/>
    <property type="molecule type" value="Genomic_DNA"/>
</dbReference>
<dbReference type="PANTHER" id="PTHR45880">
    <property type="entry name" value="RNA-BINDING MOTIF PROTEIN, X-LINKED 2"/>
    <property type="match status" value="1"/>
</dbReference>
<dbReference type="GO" id="GO:0005686">
    <property type="term" value="C:U2 snRNP"/>
    <property type="evidence" value="ECO:0007669"/>
    <property type="project" value="TreeGrafter"/>
</dbReference>
<feature type="compositionally biased region" description="Polar residues" evidence="3">
    <location>
        <begin position="13"/>
        <end position="26"/>
    </location>
</feature>
<dbReference type="InterPro" id="IPR035979">
    <property type="entry name" value="RBD_domain_sf"/>
</dbReference>
<dbReference type="InterPro" id="IPR012677">
    <property type="entry name" value="Nucleotide-bd_a/b_plait_sf"/>
</dbReference>
<dbReference type="OMA" id="HHEATYP"/>
<dbReference type="KEGG" id="spar:SPRG_22244"/>
<feature type="region of interest" description="Disordered" evidence="3">
    <location>
        <begin position="318"/>
        <end position="510"/>
    </location>
</feature>
<keyword evidence="6" id="KW-1185">Reference proteome</keyword>
<proteinExistence type="predicted"/>
<evidence type="ECO:0000256" key="3">
    <source>
        <dbReference type="SAM" id="MobiDB-lite"/>
    </source>
</evidence>
<protein>
    <recommendedName>
        <fullName evidence="4">RRM domain-containing protein</fullName>
    </recommendedName>
</protein>
<dbReference type="GeneID" id="24142627"/>
<feature type="compositionally biased region" description="Acidic residues" evidence="3">
    <location>
        <begin position="52"/>
        <end position="69"/>
    </location>
</feature>
<dbReference type="Pfam" id="PF00076">
    <property type="entry name" value="RRM_1"/>
    <property type="match status" value="1"/>
</dbReference>
<accession>A0A067C7X5</accession>
<feature type="domain" description="RRM" evidence="4">
    <location>
        <begin position="196"/>
        <end position="276"/>
    </location>
</feature>
<dbReference type="RefSeq" id="XP_012204130.1">
    <property type="nucleotide sequence ID" value="XM_012348740.1"/>
</dbReference>
<dbReference type="GO" id="GO:0071013">
    <property type="term" value="C:catalytic step 2 spliceosome"/>
    <property type="evidence" value="ECO:0007669"/>
    <property type="project" value="TreeGrafter"/>
</dbReference>
<dbReference type="InterPro" id="IPR000504">
    <property type="entry name" value="RRM_dom"/>
</dbReference>
<dbReference type="GO" id="GO:0071011">
    <property type="term" value="C:precatalytic spliceosome"/>
    <property type="evidence" value="ECO:0007669"/>
    <property type="project" value="TreeGrafter"/>
</dbReference>
<evidence type="ECO:0000313" key="5">
    <source>
        <dbReference type="EMBL" id="KDO25240.1"/>
    </source>
</evidence>
<feature type="compositionally biased region" description="Basic and acidic residues" evidence="3">
    <location>
        <begin position="29"/>
        <end position="46"/>
    </location>
</feature>
<dbReference type="AlphaFoldDB" id="A0A067C7X5"/>
<dbReference type="OrthoDB" id="79873at2759"/>
<sequence>MAKMEEEKHDGVATTTEETSPETVITSPEAREAIVAPEEHVEKDPDQQPSADDSDEMEDGEVDEDDDDYIPVTKSPIPAPVPVAAKKAATPLETYTRGYLGISFAADSTQAPEIVLSHLPLTATESDLRTYFNEFGSIAACTLAAPSATVAFSDALNRIFTAPQHEILSTVVLVAPAPPSLDPVMVSHHEATYPNSGVHLSNLLPTMTEQTIKSEMSAFGVISNIHLVLQPKEGSEFGFGFVTYQDNRSAALALTADRLAHRASIGKPTTLAKSHTPTVGEDEDVAAEATSKGGAVVAAVTFKGGAVTAAAPYQPPPAPYQPPSAVPYQAPSYQRPSYQPPAAAGSSAYSQAYEPPPPYAPSYDSHRGAQASGYKQSPLLPPPTYQEYAPSSAPYKPRYSSDHAPPPPLSRYDAPPSRYDAPPPRYDAPPSRYDAPPPRYDAPSSRYDAPPQRYDAPPPSAYDNPGRHDVGPPYSHSYASPSYPPPYAPSGYHPPSYPHDPRTRSVLSIS</sequence>
<dbReference type="SMART" id="SM00360">
    <property type="entry name" value="RRM"/>
    <property type="match status" value="2"/>
</dbReference>
<dbReference type="Proteomes" id="UP000030745">
    <property type="component" value="Unassembled WGS sequence"/>
</dbReference>
<organism evidence="5 6">
    <name type="scientific">Saprolegnia parasitica (strain CBS 223.65)</name>
    <dbReference type="NCBI Taxonomy" id="695850"/>
    <lineage>
        <taxon>Eukaryota</taxon>
        <taxon>Sar</taxon>
        <taxon>Stramenopiles</taxon>
        <taxon>Oomycota</taxon>
        <taxon>Saprolegniomycetes</taxon>
        <taxon>Saprolegniales</taxon>
        <taxon>Saprolegniaceae</taxon>
        <taxon>Saprolegnia</taxon>
    </lineage>
</organism>
<evidence type="ECO:0000313" key="6">
    <source>
        <dbReference type="Proteomes" id="UP000030745"/>
    </source>
</evidence>
<dbReference type="InterPro" id="IPR051847">
    <property type="entry name" value="RNA_proc/Spliceosome_comp"/>
</dbReference>
<evidence type="ECO:0000256" key="1">
    <source>
        <dbReference type="ARBA" id="ARBA00022884"/>
    </source>
</evidence>
<dbReference type="GO" id="GO:0000398">
    <property type="term" value="P:mRNA splicing, via spliceosome"/>
    <property type="evidence" value="ECO:0007669"/>
    <property type="project" value="TreeGrafter"/>
</dbReference>
<feature type="compositionally biased region" description="Low complexity" evidence="3">
    <location>
        <begin position="326"/>
        <end position="353"/>
    </location>
</feature>
<name>A0A067C7X5_SAPPC</name>